<name>A0ABM8VLE2_9BACL</name>
<sequence>MIRYFRNEKGLTLIELLASITIGTMLLGVAAMLLSSILHLSNSNSQSFTDRSAMKYTMTTLSMQLADSTQAVYYAGNSELRYKTGTGYKSAVFDSAGRTLVIYDFSNDGDPANDAAQFANGSISIRTNRSLYTNPVTLNKAVSSIAYKQAGGASVPAVPLKNGELITIDIVFQYQKVSLGGTRSVVPNAESTSVKLMVDSTSK</sequence>
<feature type="transmembrane region" description="Helical" evidence="3">
    <location>
        <begin position="12"/>
        <end position="38"/>
    </location>
</feature>
<evidence type="ECO:0008006" key="6">
    <source>
        <dbReference type="Google" id="ProtNLM"/>
    </source>
</evidence>
<dbReference type="InterPro" id="IPR012902">
    <property type="entry name" value="N_methyl_site"/>
</dbReference>
<dbReference type="Pfam" id="PF07963">
    <property type="entry name" value="N_methyl"/>
    <property type="match status" value="1"/>
</dbReference>
<reference evidence="4 5" key="1">
    <citation type="submission" date="2021-06" db="EMBL/GenBank/DDBJ databases">
        <authorList>
            <person name="Criscuolo A."/>
        </authorList>
    </citation>
    <scope>NUCLEOTIDE SEQUENCE [LARGE SCALE GENOMIC DNA]</scope>
    <source>
        <strain evidence="5">CIP 111802</strain>
    </source>
</reference>
<keyword evidence="2" id="KW-0178">Competence</keyword>
<evidence type="ECO:0000313" key="5">
    <source>
        <dbReference type="Proteomes" id="UP000730618"/>
    </source>
</evidence>
<protein>
    <recommendedName>
        <fullName evidence="6">Prepilin-type N-terminal cleavage/methylation domain-containing protein</fullName>
    </recommendedName>
</protein>
<organism evidence="4 5">
    <name type="scientific">Paenibacillus allorhizosphaerae</name>
    <dbReference type="NCBI Taxonomy" id="2849866"/>
    <lineage>
        <taxon>Bacteria</taxon>
        <taxon>Bacillati</taxon>
        <taxon>Bacillota</taxon>
        <taxon>Bacilli</taxon>
        <taxon>Bacillales</taxon>
        <taxon>Paenibacillaceae</taxon>
        <taxon>Paenibacillus</taxon>
    </lineage>
</organism>
<gene>
    <name evidence="4" type="ORF">PAECIP111802_04161</name>
</gene>
<keyword evidence="3" id="KW-0472">Membrane</keyword>
<evidence type="ECO:0000256" key="2">
    <source>
        <dbReference type="ARBA" id="ARBA00023287"/>
    </source>
</evidence>
<keyword evidence="3" id="KW-1133">Transmembrane helix</keyword>
<proteinExistence type="predicted"/>
<dbReference type="RefSeq" id="WP_377516875.1">
    <property type="nucleotide sequence ID" value="NZ_CAJVCE010000012.1"/>
</dbReference>
<dbReference type="Proteomes" id="UP000730618">
    <property type="component" value="Unassembled WGS sequence"/>
</dbReference>
<dbReference type="PROSITE" id="PS00409">
    <property type="entry name" value="PROKAR_NTER_METHYL"/>
    <property type="match status" value="1"/>
</dbReference>
<evidence type="ECO:0000256" key="1">
    <source>
        <dbReference type="ARBA" id="ARBA00004241"/>
    </source>
</evidence>
<comment type="caution">
    <text evidence="4">The sequence shown here is derived from an EMBL/GenBank/DDBJ whole genome shotgun (WGS) entry which is preliminary data.</text>
</comment>
<evidence type="ECO:0000313" key="4">
    <source>
        <dbReference type="EMBL" id="CAG7648247.1"/>
    </source>
</evidence>
<keyword evidence="3" id="KW-0812">Transmembrane</keyword>
<accession>A0ABM8VLE2</accession>
<evidence type="ECO:0000256" key="3">
    <source>
        <dbReference type="SAM" id="Phobius"/>
    </source>
</evidence>
<comment type="subcellular location">
    <subcellularLocation>
        <location evidence="1">Cell surface</location>
    </subcellularLocation>
</comment>
<dbReference type="EMBL" id="CAJVCE010000012">
    <property type="protein sequence ID" value="CAG7648247.1"/>
    <property type="molecule type" value="Genomic_DNA"/>
</dbReference>
<keyword evidence="5" id="KW-1185">Reference proteome</keyword>